<reference evidence="1" key="1">
    <citation type="submission" date="2023-04" db="EMBL/GenBank/DDBJ databases">
        <title>Ambrosiozyma monospora NBRC 10751.</title>
        <authorList>
            <person name="Ichikawa N."/>
            <person name="Sato H."/>
            <person name="Tonouchi N."/>
        </authorList>
    </citation>
    <scope>NUCLEOTIDE SEQUENCE</scope>
    <source>
        <strain evidence="1">NBRC 10751</strain>
    </source>
</reference>
<gene>
    <name evidence="1" type="ORF">Amon02_000593000</name>
</gene>
<dbReference type="EMBL" id="BSXS01004487">
    <property type="protein sequence ID" value="GME83073.1"/>
    <property type="molecule type" value="Genomic_DNA"/>
</dbReference>
<sequence length="261" mass="30219">MLFVWCLVQSEISPIFEMNMYNEFSSTFKKRYTYVCFTEKSTNSDAYWSQLVTLFDYNAVLDDIITQVFQELDFDETIFTHPNFKDIAGFALSKSISLKRLSINDWEEDVFAQVDITQTVLDFMESFQIMDVVARYPPKGTLKYLEYATSLTISLHSLVSRNFDEFHRLVDLNLDVEIIEWDINRLTDILNKWRGFNLFGSARSQRSLKLSISQSEDGADNIDQCLTDLLTSISDNRDILTTSIHIITSETYPTPLTAGLY</sequence>
<proteinExistence type="predicted"/>
<dbReference type="Proteomes" id="UP001165064">
    <property type="component" value="Unassembled WGS sequence"/>
</dbReference>
<protein>
    <submittedName>
        <fullName evidence="1">Unnamed protein product</fullName>
    </submittedName>
</protein>
<organism evidence="1 2">
    <name type="scientific">Ambrosiozyma monospora</name>
    <name type="common">Yeast</name>
    <name type="synonym">Endomycopsis monosporus</name>
    <dbReference type="NCBI Taxonomy" id="43982"/>
    <lineage>
        <taxon>Eukaryota</taxon>
        <taxon>Fungi</taxon>
        <taxon>Dikarya</taxon>
        <taxon>Ascomycota</taxon>
        <taxon>Saccharomycotina</taxon>
        <taxon>Pichiomycetes</taxon>
        <taxon>Pichiales</taxon>
        <taxon>Pichiaceae</taxon>
        <taxon>Ambrosiozyma</taxon>
    </lineage>
</organism>
<comment type="caution">
    <text evidence="1">The sequence shown here is derived from an EMBL/GenBank/DDBJ whole genome shotgun (WGS) entry which is preliminary data.</text>
</comment>
<keyword evidence="2" id="KW-1185">Reference proteome</keyword>
<evidence type="ECO:0000313" key="2">
    <source>
        <dbReference type="Proteomes" id="UP001165064"/>
    </source>
</evidence>
<accession>A0ACB5T7F3</accession>
<name>A0ACB5T7F3_AMBMO</name>
<evidence type="ECO:0000313" key="1">
    <source>
        <dbReference type="EMBL" id="GME83073.1"/>
    </source>
</evidence>